<evidence type="ECO:0000313" key="3">
    <source>
        <dbReference type="Proteomes" id="UP001187734"/>
    </source>
</evidence>
<evidence type="ECO:0000256" key="1">
    <source>
        <dbReference type="SAM" id="SignalP"/>
    </source>
</evidence>
<accession>A0AAE8MLY5</accession>
<evidence type="ECO:0000313" key="2">
    <source>
        <dbReference type="EMBL" id="SPJ90956.1"/>
    </source>
</evidence>
<organism evidence="2 3">
    <name type="scientific">Fusarium torulosum</name>
    <dbReference type="NCBI Taxonomy" id="33205"/>
    <lineage>
        <taxon>Eukaryota</taxon>
        <taxon>Fungi</taxon>
        <taxon>Dikarya</taxon>
        <taxon>Ascomycota</taxon>
        <taxon>Pezizomycotina</taxon>
        <taxon>Sordariomycetes</taxon>
        <taxon>Hypocreomycetidae</taxon>
        <taxon>Hypocreales</taxon>
        <taxon>Nectriaceae</taxon>
        <taxon>Fusarium</taxon>
    </lineage>
</organism>
<feature type="chain" id="PRO_5042124756" description="F-box domain-containing protein" evidence="1">
    <location>
        <begin position="16"/>
        <end position="50"/>
    </location>
</feature>
<protein>
    <recommendedName>
        <fullName evidence="4">F-box domain-containing protein</fullName>
    </recommendedName>
</protein>
<sequence>MLSLWAGVASDLTLAFCLCRLCRLLRLFAVDGCQYREPVATGPWASKCTS</sequence>
<reference evidence="2" key="1">
    <citation type="submission" date="2018-03" db="EMBL/GenBank/DDBJ databases">
        <authorList>
            <person name="Guldener U."/>
        </authorList>
    </citation>
    <scope>NUCLEOTIDE SEQUENCE</scope>
</reference>
<comment type="caution">
    <text evidence="2">The sequence shown here is derived from an EMBL/GenBank/DDBJ whole genome shotgun (WGS) entry which is preliminary data.</text>
</comment>
<keyword evidence="3" id="KW-1185">Reference proteome</keyword>
<dbReference type="EMBL" id="ONZP01000788">
    <property type="protein sequence ID" value="SPJ90956.1"/>
    <property type="molecule type" value="Genomic_DNA"/>
</dbReference>
<dbReference type="AlphaFoldDB" id="A0AAE8MLY5"/>
<proteinExistence type="predicted"/>
<dbReference type="Proteomes" id="UP001187734">
    <property type="component" value="Unassembled WGS sequence"/>
</dbReference>
<feature type="signal peptide" evidence="1">
    <location>
        <begin position="1"/>
        <end position="15"/>
    </location>
</feature>
<evidence type="ECO:0008006" key="4">
    <source>
        <dbReference type="Google" id="ProtNLM"/>
    </source>
</evidence>
<keyword evidence="1" id="KW-0732">Signal</keyword>
<name>A0AAE8MLY5_9HYPO</name>
<gene>
    <name evidence="2" type="ORF">FTOL_13358</name>
</gene>